<dbReference type="InterPro" id="IPR011032">
    <property type="entry name" value="GroES-like_sf"/>
</dbReference>
<comment type="caution">
    <text evidence="1">The sequence shown here is derived from an EMBL/GenBank/DDBJ whole genome shotgun (WGS) entry which is preliminary data.</text>
</comment>
<gene>
    <name evidence="1" type="ORF">LCGC14_2126970</name>
</gene>
<evidence type="ECO:0000313" key="1">
    <source>
        <dbReference type="EMBL" id="KKL68238.1"/>
    </source>
</evidence>
<protein>
    <submittedName>
        <fullName evidence="1">Uncharacterized protein</fullName>
    </submittedName>
</protein>
<sequence length="41" mass="4268">MRAAIVEEIGKVSILDIPKPSPGYGEALVKITAAGVCHSDM</sequence>
<dbReference type="Gene3D" id="3.90.180.10">
    <property type="entry name" value="Medium-chain alcohol dehydrogenases, catalytic domain"/>
    <property type="match status" value="1"/>
</dbReference>
<name>A0A0F9E2I4_9ZZZZ</name>
<accession>A0A0F9E2I4</accession>
<dbReference type="AlphaFoldDB" id="A0A0F9E2I4"/>
<reference evidence="1" key="1">
    <citation type="journal article" date="2015" name="Nature">
        <title>Complex archaea that bridge the gap between prokaryotes and eukaryotes.</title>
        <authorList>
            <person name="Spang A."/>
            <person name="Saw J.H."/>
            <person name="Jorgensen S.L."/>
            <person name="Zaremba-Niedzwiedzka K."/>
            <person name="Martijn J."/>
            <person name="Lind A.E."/>
            <person name="van Eijk R."/>
            <person name="Schleper C."/>
            <person name="Guy L."/>
            <person name="Ettema T.J."/>
        </authorList>
    </citation>
    <scope>NUCLEOTIDE SEQUENCE</scope>
</reference>
<feature type="non-terminal residue" evidence="1">
    <location>
        <position position="41"/>
    </location>
</feature>
<dbReference type="EMBL" id="LAZR01026594">
    <property type="protein sequence ID" value="KKL68238.1"/>
    <property type="molecule type" value="Genomic_DNA"/>
</dbReference>
<proteinExistence type="predicted"/>
<dbReference type="SUPFAM" id="SSF50129">
    <property type="entry name" value="GroES-like"/>
    <property type="match status" value="1"/>
</dbReference>
<organism evidence="1">
    <name type="scientific">marine sediment metagenome</name>
    <dbReference type="NCBI Taxonomy" id="412755"/>
    <lineage>
        <taxon>unclassified sequences</taxon>
        <taxon>metagenomes</taxon>
        <taxon>ecological metagenomes</taxon>
    </lineage>
</organism>